<name>A0A1W1YZP6_9SPHI</name>
<proteinExistence type="predicted"/>
<dbReference type="RefSeq" id="WP_084236660.1">
    <property type="nucleotide sequence ID" value="NZ_FWXT01000001.1"/>
</dbReference>
<reference evidence="2" key="1">
    <citation type="submission" date="2017-04" db="EMBL/GenBank/DDBJ databases">
        <authorList>
            <person name="Varghese N."/>
            <person name="Submissions S."/>
        </authorList>
    </citation>
    <scope>NUCLEOTIDE SEQUENCE [LARGE SCALE GENOMIC DNA]</scope>
    <source>
        <strain evidence="2">DSM 12126</strain>
    </source>
</reference>
<dbReference type="AlphaFoldDB" id="A0A1W1YZP6"/>
<gene>
    <name evidence="1" type="ORF">SAMN04488524_0309</name>
</gene>
<accession>A0A1W1YZP6</accession>
<protein>
    <submittedName>
        <fullName evidence="1">WG containing repeat-containing protein</fullName>
    </submittedName>
</protein>
<sequence>MSHRVYIYNVAAPEQIRQSNCMLTEWGYDVPLLLQPLLIANGFVSGNIYNTHTDPENYGLYYNAPEGINNLKLFYEFLERHQDEMIDDVEKYQLAKQSLFEFLGKLEQPYFHVDAWDVFNMGDQGHQWQANELLKNIAINNAVIARAIENDDISLLDVSLFNRESVLGFTDFKSLLNYPDYDYGLKHIFELEVDDNDQTYGEVEHFQQNGLWGLKDAEGKVLVEPIYDEFYGFAGENLAVVLKNEKYGYIHKSGKVHIAPVYQDAFDFEGGVAVVKQDQKYGVINVQNAVVVPFKYNEIHTLDDEGNFTAKQHDKWGIIDSKGKTILAFELEHPVEEGSGYFHSKVTGKRNQIILNQYFKPIGEFPPSAIEYLGEGYLLVNPHKDSNQAMLFGRDGTMLEKGFEKIIRQTNFPNALILRKGKKYGTLGLQQQKVILPYEYDTLTDLLAYRNQKTTDFILAQKGDQKGIFDGNAENPNWLIPLDDYQDMIWLHEDCFAMQKTGKWGISNISENWFSDYEFDAVTRKMAVYGFAYAFKGSEVYVVDTNEIYPADKEMVREDIQGRYSDYYFNAEIVARLKVYIKS</sequence>
<dbReference type="STRING" id="151894.SAMN04488524_0309"/>
<dbReference type="PANTHER" id="PTHR37841:SF1">
    <property type="entry name" value="DUF3298 DOMAIN-CONTAINING PROTEIN"/>
    <property type="match status" value="1"/>
</dbReference>
<dbReference type="InterPro" id="IPR032774">
    <property type="entry name" value="WG_beta_rep"/>
</dbReference>
<dbReference type="PANTHER" id="PTHR37841">
    <property type="entry name" value="GLR2918 PROTEIN"/>
    <property type="match status" value="1"/>
</dbReference>
<dbReference type="Proteomes" id="UP000192756">
    <property type="component" value="Unassembled WGS sequence"/>
</dbReference>
<dbReference type="OrthoDB" id="5464673at2"/>
<organism evidence="1 2">
    <name type="scientific">Pedobacter africanus</name>
    <dbReference type="NCBI Taxonomy" id="151894"/>
    <lineage>
        <taxon>Bacteria</taxon>
        <taxon>Pseudomonadati</taxon>
        <taxon>Bacteroidota</taxon>
        <taxon>Sphingobacteriia</taxon>
        <taxon>Sphingobacteriales</taxon>
        <taxon>Sphingobacteriaceae</taxon>
        <taxon>Pedobacter</taxon>
    </lineage>
</organism>
<keyword evidence="2" id="KW-1185">Reference proteome</keyword>
<evidence type="ECO:0000313" key="2">
    <source>
        <dbReference type="Proteomes" id="UP000192756"/>
    </source>
</evidence>
<dbReference type="Pfam" id="PF14903">
    <property type="entry name" value="WG_beta_rep"/>
    <property type="match status" value="1"/>
</dbReference>
<dbReference type="EMBL" id="FWXT01000001">
    <property type="protein sequence ID" value="SMC41552.1"/>
    <property type="molecule type" value="Genomic_DNA"/>
</dbReference>
<evidence type="ECO:0000313" key="1">
    <source>
        <dbReference type="EMBL" id="SMC41552.1"/>
    </source>
</evidence>